<dbReference type="AlphaFoldDB" id="A0A7J6M7K2"/>
<name>A0A7J6M7K2_PEROL</name>
<dbReference type="Proteomes" id="UP000572268">
    <property type="component" value="Unassembled WGS sequence"/>
</dbReference>
<feature type="transmembrane region" description="Helical" evidence="1">
    <location>
        <begin position="91"/>
        <end position="109"/>
    </location>
</feature>
<evidence type="ECO:0000313" key="2">
    <source>
        <dbReference type="EMBL" id="KAF4667469.1"/>
    </source>
</evidence>
<protein>
    <submittedName>
        <fullName evidence="2">Uncharacterized protein</fullName>
    </submittedName>
</protein>
<keyword evidence="1" id="KW-1133">Transmembrane helix</keyword>
<sequence>MPTDPTFKSSAGVRFRRAFDYTATGFCVAFNAFLFVWGAGSVATSIWSLLQHSYLGSVLSIFLALLFNLLMIATSIYGCRALGSKGLSKQIRYMCMAVILLVLFSILLASQSTDYIATQAIKRDGANAYDKQMETSEYDVLHDYRRSFFGAWETANCSGGNCSVNGCLEDPVRFEPVSCTEDSSLAAQITADGRRYNHSHEYFLWCYADQGVRARSVDLAEGMVNSLCYTREFAISSSSTDSLVVMILLAVAIGSMILAVISVIVLVSRPHTWQDDDFRFVSDEEMFHKASASAEPRPFTVE</sequence>
<dbReference type="EMBL" id="JABANN010000181">
    <property type="protein sequence ID" value="KAF4667469.1"/>
    <property type="molecule type" value="Genomic_DNA"/>
</dbReference>
<feature type="transmembrane region" description="Helical" evidence="1">
    <location>
        <begin position="21"/>
        <end position="48"/>
    </location>
</feature>
<reference evidence="2 3" key="1">
    <citation type="submission" date="2020-04" db="EMBL/GenBank/DDBJ databases">
        <title>Perkinsus olseni comparative genomics.</title>
        <authorList>
            <person name="Bogema D.R."/>
        </authorList>
    </citation>
    <scope>NUCLEOTIDE SEQUENCE [LARGE SCALE GENOMIC DNA]</scope>
    <source>
        <strain evidence="2">ATCC PRA-31</strain>
    </source>
</reference>
<keyword evidence="1" id="KW-0812">Transmembrane</keyword>
<gene>
    <name evidence="2" type="ORF">FOL46_002527</name>
</gene>
<comment type="caution">
    <text evidence="2">The sequence shown here is derived from an EMBL/GenBank/DDBJ whole genome shotgun (WGS) entry which is preliminary data.</text>
</comment>
<feature type="transmembrane region" description="Helical" evidence="1">
    <location>
        <begin position="54"/>
        <end position="79"/>
    </location>
</feature>
<proteinExistence type="predicted"/>
<organism evidence="2 3">
    <name type="scientific">Perkinsus olseni</name>
    <name type="common">Perkinsus atlanticus</name>
    <dbReference type="NCBI Taxonomy" id="32597"/>
    <lineage>
        <taxon>Eukaryota</taxon>
        <taxon>Sar</taxon>
        <taxon>Alveolata</taxon>
        <taxon>Perkinsozoa</taxon>
        <taxon>Perkinsea</taxon>
        <taxon>Perkinsida</taxon>
        <taxon>Perkinsidae</taxon>
        <taxon>Perkinsus</taxon>
    </lineage>
</organism>
<feature type="transmembrane region" description="Helical" evidence="1">
    <location>
        <begin position="243"/>
        <end position="267"/>
    </location>
</feature>
<evidence type="ECO:0000256" key="1">
    <source>
        <dbReference type="SAM" id="Phobius"/>
    </source>
</evidence>
<accession>A0A7J6M7K2</accession>
<evidence type="ECO:0000313" key="3">
    <source>
        <dbReference type="Proteomes" id="UP000572268"/>
    </source>
</evidence>
<keyword evidence="1" id="KW-0472">Membrane</keyword>